<dbReference type="EMBL" id="ADBL01002041">
    <property type="status" value="NOT_ANNOTATED_CDS"/>
    <property type="molecule type" value="Genomic_DNA"/>
</dbReference>
<dbReference type="EnsemblFungi" id="MAPG_08436T0">
    <property type="protein sequence ID" value="MAPG_08436T0"/>
    <property type="gene ID" value="MAPG_08436"/>
</dbReference>
<dbReference type="EMBL" id="GL876973">
    <property type="protein sequence ID" value="KLU89465.1"/>
    <property type="molecule type" value="Genomic_DNA"/>
</dbReference>
<sequence length="212" mass="23942">MAFYPNPSQEDTSTMEDISPDHILYSSTRQFPNELVQIRILNHRAKRLVHELLTAIDEWERVLPGIYDDACLANRHTSSQRSSRRPAKKTEAWRTSHGHARRLRSVLCRLSHELNVVSRHLAEAGERVLPGYMFHECCWGSEMASMARGPDMIAALFPRTFQGVGMAMARLRRVTPAIIAAGRRDFVAFQGALVRDGWLPVHAGFGGPRLLS</sequence>
<evidence type="ECO:0000313" key="1">
    <source>
        <dbReference type="EMBL" id="KLU89465.1"/>
    </source>
</evidence>
<reference evidence="2" key="5">
    <citation type="submission" date="2015-06" db="UniProtKB">
        <authorList>
            <consortium name="EnsemblFungi"/>
        </authorList>
    </citation>
    <scope>IDENTIFICATION</scope>
    <source>
        <strain evidence="2">ATCC 64411</strain>
    </source>
</reference>
<evidence type="ECO:0000313" key="2">
    <source>
        <dbReference type="EnsemblFungi" id="MAPG_08436T0"/>
    </source>
</evidence>
<dbReference type="Proteomes" id="UP000011715">
    <property type="component" value="Unassembled WGS sequence"/>
</dbReference>
<keyword evidence="3" id="KW-1185">Reference proteome</keyword>
<proteinExistence type="predicted"/>
<gene>
    <name evidence="1" type="ORF">MAPG_08436</name>
</gene>
<accession>A0A0C4E7C4</accession>
<name>A0A0C4E7C4_MAGP6</name>
<dbReference type="AlphaFoldDB" id="A0A0C4E7C4"/>
<reference evidence="2" key="4">
    <citation type="journal article" date="2015" name="G3 (Bethesda)">
        <title>Genome sequences of three phytopathogenic species of the Magnaporthaceae family of fungi.</title>
        <authorList>
            <person name="Okagaki L.H."/>
            <person name="Nunes C.C."/>
            <person name="Sailsbery J."/>
            <person name="Clay B."/>
            <person name="Brown D."/>
            <person name="John T."/>
            <person name="Oh Y."/>
            <person name="Young N."/>
            <person name="Fitzgerald M."/>
            <person name="Haas B.J."/>
            <person name="Zeng Q."/>
            <person name="Young S."/>
            <person name="Adiconis X."/>
            <person name="Fan L."/>
            <person name="Levin J.Z."/>
            <person name="Mitchell T.K."/>
            <person name="Okubara P.A."/>
            <person name="Farman M.L."/>
            <person name="Kohn L.M."/>
            <person name="Birren B."/>
            <person name="Ma L.-J."/>
            <person name="Dean R.A."/>
        </authorList>
    </citation>
    <scope>NUCLEOTIDE SEQUENCE</scope>
    <source>
        <strain evidence="2">ATCC 64411 / 73-15</strain>
    </source>
</reference>
<reference evidence="1" key="1">
    <citation type="submission" date="2010-05" db="EMBL/GenBank/DDBJ databases">
        <title>The Genome Sequence of Magnaporthe poae strain ATCC 64411.</title>
        <authorList>
            <consortium name="The Broad Institute Genome Sequencing Platform"/>
            <consortium name="Broad Institute Genome Sequencing Center for Infectious Disease"/>
            <person name="Ma L.-J."/>
            <person name="Dead R."/>
            <person name="Young S."/>
            <person name="Zeng Q."/>
            <person name="Koehrsen M."/>
            <person name="Alvarado L."/>
            <person name="Berlin A."/>
            <person name="Chapman S.B."/>
            <person name="Chen Z."/>
            <person name="Freedman E."/>
            <person name="Gellesch M."/>
            <person name="Goldberg J."/>
            <person name="Griggs A."/>
            <person name="Gujja S."/>
            <person name="Heilman E.R."/>
            <person name="Heiman D."/>
            <person name="Hepburn T."/>
            <person name="Howarth C."/>
            <person name="Jen D."/>
            <person name="Larson L."/>
            <person name="Mehta T."/>
            <person name="Neiman D."/>
            <person name="Pearson M."/>
            <person name="Roberts A."/>
            <person name="Saif S."/>
            <person name="Shea T."/>
            <person name="Shenoy N."/>
            <person name="Sisk P."/>
            <person name="Stolte C."/>
            <person name="Sykes S."/>
            <person name="Walk T."/>
            <person name="White J."/>
            <person name="Yandava C."/>
            <person name="Haas B."/>
            <person name="Nusbaum C."/>
            <person name="Birren B."/>
        </authorList>
    </citation>
    <scope>NUCLEOTIDE SEQUENCE</scope>
    <source>
        <strain evidence="1">ATCC 64411</strain>
    </source>
</reference>
<organism evidence="2 3">
    <name type="scientific">Magnaporthiopsis poae (strain ATCC 64411 / 73-15)</name>
    <name type="common">Kentucky bluegrass fungus</name>
    <name type="synonym">Magnaporthe poae</name>
    <dbReference type="NCBI Taxonomy" id="644358"/>
    <lineage>
        <taxon>Eukaryota</taxon>
        <taxon>Fungi</taxon>
        <taxon>Dikarya</taxon>
        <taxon>Ascomycota</taxon>
        <taxon>Pezizomycotina</taxon>
        <taxon>Sordariomycetes</taxon>
        <taxon>Sordariomycetidae</taxon>
        <taxon>Magnaporthales</taxon>
        <taxon>Magnaporthaceae</taxon>
        <taxon>Magnaporthiopsis</taxon>
    </lineage>
</organism>
<reference evidence="1" key="3">
    <citation type="submission" date="2011-03" db="EMBL/GenBank/DDBJ databases">
        <title>Annotation of Magnaporthe poae ATCC 64411.</title>
        <authorList>
            <person name="Ma L.-J."/>
            <person name="Dead R."/>
            <person name="Young S.K."/>
            <person name="Zeng Q."/>
            <person name="Gargeya S."/>
            <person name="Fitzgerald M."/>
            <person name="Haas B."/>
            <person name="Abouelleil A."/>
            <person name="Alvarado L."/>
            <person name="Arachchi H.M."/>
            <person name="Berlin A."/>
            <person name="Brown A."/>
            <person name="Chapman S.B."/>
            <person name="Chen Z."/>
            <person name="Dunbar C."/>
            <person name="Freedman E."/>
            <person name="Gearin G."/>
            <person name="Gellesch M."/>
            <person name="Goldberg J."/>
            <person name="Griggs A."/>
            <person name="Gujja S."/>
            <person name="Heiman D."/>
            <person name="Howarth C."/>
            <person name="Larson L."/>
            <person name="Lui A."/>
            <person name="MacDonald P.J.P."/>
            <person name="Mehta T."/>
            <person name="Montmayeur A."/>
            <person name="Murphy C."/>
            <person name="Neiman D."/>
            <person name="Pearson M."/>
            <person name="Priest M."/>
            <person name="Roberts A."/>
            <person name="Saif S."/>
            <person name="Shea T."/>
            <person name="Shenoy N."/>
            <person name="Sisk P."/>
            <person name="Stolte C."/>
            <person name="Sykes S."/>
            <person name="Yandava C."/>
            <person name="Wortman J."/>
            <person name="Nusbaum C."/>
            <person name="Birren B."/>
        </authorList>
    </citation>
    <scope>NUCLEOTIDE SEQUENCE</scope>
    <source>
        <strain evidence="1">ATCC 64411</strain>
    </source>
</reference>
<protein>
    <submittedName>
        <fullName evidence="1 2">Uncharacterized protein</fullName>
    </submittedName>
</protein>
<evidence type="ECO:0000313" key="3">
    <source>
        <dbReference type="Proteomes" id="UP000011715"/>
    </source>
</evidence>
<reference evidence="3" key="2">
    <citation type="submission" date="2010-05" db="EMBL/GenBank/DDBJ databases">
        <title>The genome sequence of Magnaporthe poae strain ATCC 64411.</title>
        <authorList>
            <person name="Ma L.-J."/>
            <person name="Dead R."/>
            <person name="Young S."/>
            <person name="Zeng Q."/>
            <person name="Koehrsen M."/>
            <person name="Alvarado L."/>
            <person name="Berlin A."/>
            <person name="Chapman S.B."/>
            <person name="Chen Z."/>
            <person name="Freedman E."/>
            <person name="Gellesch M."/>
            <person name="Goldberg J."/>
            <person name="Griggs A."/>
            <person name="Gujja S."/>
            <person name="Heilman E.R."/>
            <person name="Heiman D."/>
            <person name="Hepburn T."/>
            <person name="Howarth C."/>
            <person name="Jen D."/>
            <person name="Larson L."/>
            <person name="Mehta T."/>
            <person name="Neiman D."/>
            <person name="Pearson M."/>
            <person name="Roberts A."/>
            <person name="Saif S."/>
            <person name="Shea T."/>
            <person name="Shenoy N."/>
            <person name="Sisk P."/>
            <person name="Stolte C."/>
            <person name="Sykes S."/>
            <person name="Walk T."/>
            <person name="White J."/>
            <person name="Yandava C."/>
            <person name="Haas B."/>
            <person name="Nusbaum C."/>
            <person name="Birren B."/>
        </authorList>
    </citation>
    <scope>NUCLEOTIDE SEQUENCE [LARGE SCALE GENOMIC DNA]</scope>
    <source>
        <strain evidence="3">ATCC 64411 / 73-15</strain>
    </source>
</reference>
<dbReference type="VEuPathDB" id="FungiDB:MAPG_08436"/>